<evidence type="ECO:0000256" key="4">
    <source>
        <dbReference type="ARBA" id="ARBA00022553"/>
    </source>
</evidence>
<dbReference type="SMART" id="SM00388">
    <property type="entry name" value="HisKA"/>
    <property type="match status" value="1"/>
</dbReference>
<keyword evidence="4" id="KW-0597">Phosphoprotein</keyword>
<dbReference type="InterPro" id="IPR036890">
    <property type="entry name" value="HATPase_C_sf"/>
</dbReference>
<evidence type="ECO:0000256" key="3">
    <source>
        <dbReference type="ARBA" id="ARBA00012438"/>
    </source>
</evidence>
<dbReference type="InterPro" id="IPR005467">
    <property type="entry name" value="His_kinase_dom"/>
</dbReference>
<dbReference type="InterPro" id="IPR003594">
    <property type="entry name" value="HATPase_dom"/>
</dbReference>
<dbReference type="Gene3D" id="3.30.565.10">
    <property type="entry name" value="Histidine kinase-like ATPase, C-terminal domain"/>
    <property type="match status" value="1"/>
</dbReference>
<feature type="transmembrane region" description="Helical" evidence="8">
    <location>
        <begin position="12"/>
        <end position="35"/>
    </location>
</feature>
<evidence type="ECO:0000256" key="1">
    <source>
        <dbReference type="ARBA" id="ARBA00000085"/>
    </source>
</evidence>
<dbReference type="InterPro" id="IPR050351">
    <property type="entry name" value="BphY/WalK/GraS-like"/>
</dbReference>
<dbReference type="CDD" id="cd00082">
    <property type="entry name" value="HisKA"/>
    <property type="match status" value="1"/>
</dbReference>
<dbReference type="InterPro" id="IPR004358">
    <property type="entry name" value="Sig_transdc_His_kin-like_C"/>
</dbReference>
<evidence type="ECO:0000313" key="11">
    <source>
        <dbReference type="EMBL" id="MDQ0555923.1"/>
    </source>
</evidence>
<dbReference type="Gene3D" id="6.10.340.10">
    <property type="match status" value="1"/>
</dbReference>
<dbReference type="GO" id="GO:0016301">
    <property type="term" value="F:kinase activity"/>
    <property type="evidence" value="ECO:0007669"/>
    <property type="project" value="UniProtKB-KW"/>
</dbReference>
<comment type="caution">
    <text evidence="11">The sequence shown here is derived from an EMBL/GenBank/DDBJ whole genome shotgun (WGS) entry which is preliminary data.</text>
</comment>
<keyword evidence="5" id="KW-0808">Transferase</keyword>
<evidence type="ECO:0000259" key="10">
    <source>
        <dbReference type="PROSITE" id="PS50885"/>
    </source>
</evidence>
<dbReference type="Pfam" id="PF00512">
    <property type="entry name" value="HisKA"/>
    <property type="match status" value="1"/>
</dbReference>
<organism evidence="11 12">
    <name type="scientific">Paraclostridium ghonii</name>
    <dbReference type="NCBI Taxonomy" id="29358"/>
    <lineage>
        <taxon>Bacteria</taxon>
        <taxon>Bacillati</taxon>
        <taxon>Bacillota</taxon>
        <taxon>Clostridia</taxon>
        <taxon>Peptostreptococcales</taxon>
        <taxon>Peptostreptococcaceae</taxon>
        <taxon>Paraclostridium</taxon>
    </lineage>
</organism>
<evidence type="ECO:0000313" key="12">
    <source>
        <dbReference type="Proteomes" id="UP001232584"/>
    </source>
</evidence>
<dbReference type="SMART" id="SM00387">
    <property type="entry name" value="HATPase_c"/>
    <property type="match status" value="1"/>
</dbReference>
<dbReference type="PANTHER" id="PTHR45453:SF1">
    <property type="entry name" value="PHOSPHATE REGULON SENSOR PROTEIN PHOR"/>
    <property type="match status" value="1"/>
</dbReference>
<comment type="subcellular location">
    <subcellularLocation>
        <location evidence="2">Membrane</location>
    </subcellularLocation>
</comment>
<dbReference type="SUPFAM" id="SSF47384">
    <property type="entry name" value="Homodimeric domain of signal transducing histidine kinase"/>
    <property type="match status" value="1"/>
</dbReference>
<name>A0ABU0MZ76_9FIRM</name>
<evidence type="ECO:0000256" key="7">
    <source>
        <dbReference type="ARBA" id="ARBA00023012"/>
    </source>
</evidence>
<dbReference type="PROSITE" id="PS50109">
    <property type="entry name" value="HIS_KIN"/>
    <property type="match status" value="1"/>
</dbReference>
<dbReference type="InterPro" id="IPR003661">
    <property type="entry name" value="HisK_dim/P_dom"/>
</dbReference>
<accession>A0ABU0MZ76</accession>
<gene>
    <name evidence="11" type="ORF">QOZ92_001036</name>
</gene>
<sequence>MKINFLNRFSLCTRITLISIAILTSIAIMLTIPVVNKAENLLVIPLNELLRTYDTNTTEIDYTKNPQYNTLQKIGASNFKRYSYIYMIALILFGAFLIYYILKKEFASLKKLSHEMTLINENKLSHKITGFDNGDELTLFANSFNTMLSRLDKAFESQKRFSVDASHELKTPLTVLKTNLDVLNLIENPSEEDYKYTISIFKKQTERMIDLVDSLFLTAFQKDYDLNDTIIIDNIISNVILDLDEKIIEKNISIDVTKSNIATKGNRIMLTHAISNVVRNAVNYNKINGNIYITFEKMEKSYIIKIADTGIGIPKDKANLIFEPFFRVDESRSRKSSGAGLGLAITKEVIYRHGGKVSYTPNKDGGSIFEIILPFVV</sequence>
<evidence type="ECO:0000256" key="2">
    <source>
        <dbReference type="ARBA" id="ARBA00004370"/>
    </source>
</evidence>
<reference evidence="11 12" key="1">
    <citation type="submission" date="2023-07" db="EMBL/GenBank/DDBJ databases">
        <title>Genomic Encyclopedia of Type Strains, Phase IV (KMG-IV): sequencing the most valuable type-strain genomes for metagenomic binning, comparative biology and taxonomic classification.</title>
        <authorList>
            <person name="Goeker M."/>
        </authorList>
    </citation>
    <scope>NUCLEOTIDE SEQUENCE [LARGE SCALE GENOMIC DNA]</scope>
    <source>
        <strain evidence="11 12">DSM 15049</strain>
    </source>
</reference>
<dbReference type="EC" id="2.7.13.3" evidence="3"/>
<dbReference type="RefSeq" id="WP_307504084.1">
    <property type="nucleotide sequence ID" value="NZ_BAAACE010000014.1"/>
</dbReference>
<dbReference type="EMBL" id="JAUSWG010000003">
    <property type="protein sequence ID" value="MDQ0555923.1"/>
    <property type="molecule type" value="Genomic_DNA"/>
</dbReference>
<dbReference type="PROSITE" id="PS50885">
    <property type="entry name" value="HAMP"/>
    <property type="match status" value="1"/>
</dbReference>
<dbReference type="PRINTS" id="PR00344">
    <property type="entry name" value="BCTRLSENSOR"/>
</dbReference>
<keyword evidence="6 11" id="KW-0418">Kinase</keyword>
<feature type="domain" description="HAMP" evidence="10">
    <location>
        <begin position="109"/>
        <end position="156"/>
    </location>
</feature>
<dbReference type="PANTHER" id="PTHR45453">
    <property type="entry name" value="PHOSPHATE REGULON SENSOR PROTEIN PHOR"/>
    <property type="match status" value="1"/>
</dbReference>
<dbReference type="InterPro" id="IPR036097">
    <property type="entry name" value="HisK_dim/P_sf"/>
</dbReference>
<dbReference type="Pfam" id="PF02518">
    <property type="entry name" value="HATPase_c"/>
    <property type="match status" value="1"/>
</dbReference>
<comment type="catalytic activity">
    <reaction evidence="1">
        <text>ATP + protein L-histidine = ADP + protein N-phospho-L-histidine.</text>
        <dbReference type="EC" id="2.7.13.3"/>
    </reaction>
</comment>
<proteinExistence type="predicted"/>
<dbReference type="SUPFAM" id="SSF55874">
    <property type="entry name" value="ATPase domain of HSP90 chaperone/DNA topoisomerase II/histidine kinase"/>
    <property type="match status" value="1"/>
</dbReference>
<keyword evidence="8" id="KW-0472">Membrane</keyword>
<dbReference type="Gene3D" id="1.10.287.130">
    <property type="match status" value="1"/>
</dbReference>
<feature type="domain" description="Histidine kinase" evidence="9">
    <location>
        <begin position="164"/>
        <end position="377"/>
    </location>
</feature>
<evidence type="ECO:0000259" key="9">
    <source>
        <dbReference type="PROSITE" id="PS50109"/>
    </source>
</evidence>
<dbReference type="SUPFAM" id="SSF158472">
    <property type="entry name" value="HAMP domain-like"/>
    <property type="match status" value="1"/>
</dbReference>
<keyword evidence="12" id="KW-1185">Reference proteome</keyword>
<dbReference type="Proteomes" id="UP001232584">
    <property type="component" value="Unassembled WGS sequence"/>
</dbReference>
<evidence type="ECO:0000256" key="8">
    <source>
        <dbReference type="SAM" id="Phobius"/>
    </source>
</evidence>
<feature type="transmembrane region" description="Helical" evidence="8">
    <location>
        <begin position="84"/>
        <end position="102"/>
    </location>
</feature>
<keyword evidence="8" id="KW-1133">Transmembrane helix</keyword>
<keyword evidence="8" id="KW-0812">Transmembrane</keyword>
<protein>
    <recommendedName>
        <fullName evidence="3">histidine kinase</fullName>
        <ecNumber evidence="3">2.7.13.3</ecNumber>
    </recommendedName>
</protein>
<dbReference type="InterPro" id="IPR003660">
    <property type="entry name" value="HAMP_dom"/>
</dbReference>
<evidence type="ECO:0000256" key="5">
    <source>
        <dbReference type="ARBA" id="ARBA00022679"/>
    </source>
</evidence>
<dbReference type="CDD" id="cd00075">
    <property type="entry name" value="HATPase"/>
    <property type="match status" value="1"/>
</dbReference>
<keyword evidence="7" id="KW-0902">Two-component regulatory system</keyword>
<evidence type="ECO:0000256" key="6">
    <source>
        <dbReference type="ARBA" id="ARBA00022777"/>
    </source>
</evidence>